<evidence type="ECO:0000256" key="6">
    <source>
        <dbReference type="SAM" id="SignalP"/>
    </source>
</evidence>
<feature type="domain" description="AA1-like" evidence="7">
    <location>
        <begin position="23"/>
        <end position="137"/>
    </location>
</feature>
<comment type="subcellular location">
    <subcellularLocation>
        <location evidence="1">Secreted</location>
    </subcellularLocation>
</comment>
<evidence type="ECO:0000256" key="5">
    <source>
        <dbReference type="PROSITE-ProRule" id="PRU01243"/>
    </source>
</evidence>
<feature type="signal peptide" evidence="6">
    <location>
        <begin position="1"/>
        <end position="16"/>
    </location>
</feature>
<organism evidence="8 9">
    <name type="scientific">Clohesyomyces aquaticus</name>
    <dbReference type="NCBI Taxonomy" id="1231657"/>
    <lineage>
        <taxon>Eukaryota</taxon>
        <taxon>Fungi</taxon>
        <taxon>Dikarya</taxon>
        <taxon>Ascomycota</taxon>
        <taxon>Pezizomycotina</taxon>
        <taxon>Dothideomycetes</taxon>
        <taxon>Pleosporomycetidae</taxon>
        <taxon>Pleosporales</taxon>
        <taxon>Lindgomycetaceae</taxon>
        <taxon>Clohesyomyces</taxon>
    </lineage>
</organism>
<dbReference type="InterPro" id="IPR032382">
    <property type="entry name" value="AltA1"/>
</dbReference>
<evidence type="ECO:0000313" key="8">
    <source>
        <dbReference type="EMBL" id="ORY01742.1"/>
    </source>
</evidence>
<evidence type="ECO:0000256" key="1">
    <source>
        <dbReference type="ARBA" id="ARBA00004613"/>
    </source>
</evidence>
<dbReference type="GO" id="GO:0005576">
    <property type="term" value="C:extracellular region"/>
    <property type="evidence" value="ECO:0007669"/>
    <property type="project" value="UniProtKB-SubCell"/>
</dbReference>
<keyword evidence="4 5" id="KW-1015">Disulfide bond</keyword>
<feature type="chain" id="PRO_5013028143" description="AA1-like domain-containing protein" evidence="6">
    <location>
        <begin position="17"/>
        <end position="147"/>
    </location>
</feature>
<keyword evidence="9" id="KW-1185">Reference proteome</keyword>
<feature type="disulfide bond" evidence="5">
    <location>
        <begin position="59"/>
        <end position="74"/>
    </location>
</feature>
<evidence type="ECO:0000313" key="9">
    <source>
        <dbReference type="Proteomes" id="UP000193144"/>
    </source>
</evidence>
<evidence type="ECO:0000256" key="3">
    <source>
        <dbReference type="ARBA" id="ARBA00022729"/>
    </source>
</evidence>
<name>A0A1Y1YUM5_9PLEO</name>
<dbReference type="PROSITE" id="PS51895">
    <property type="entry name" value="AA1"/>
    <property type="match status" value="1"/>
</dbReference>
<keyword evidence="2" id="KW-0964">Secreted</keyword>
<dbReference type="Gene3D" id="2.40.350.20">
    <property type="match status" value="1"/>
</dbReference>
<dbReference type="EMBL" id="MCFA01000166">
    <property type="protein sequence ID" value="ORY01742.1"/>
    <property type="molecule type" value="Genomic_DNA"/>
</dbReference>
<comment type="caution">
    <text evidence="5">Lacks conserved residue(s) required for the propagation of feature annotation.</text>
</comment>
<dbReference type="AlphaFoldDB" id="A0A1Y1YUM5"/>
<accession>A0A1Y1YUM5</accession>
<gene>
    <name evidence="8" type="ORF">BCR34DRAFT_667877</name>
</gene>
<sequence length="147" mass="15548">MHFSTLLLTLSATVATSTPLAPRATTEFVSMNLGLFSQTDSGLERIAFTLQTPSGDFHCDGENPRAGSDRPYGCQNADYSWRLMSEGPYGWGPYTITVFHQLGTAVGLSGNMTVGCSGPMPKVCSQVGFHNTTLCSDLTVCGAGANN</sequence>
<keyword evidence="3 6" id="KW-0732">Signal</keyword>
<evidence type="ECO:0000259" key="7">
    <source>
        <dbReference type="PROSITE" id="PS51895"/>
    </source>
</evidence>
<dbReference type="Proteomes" id="UP000193144">
    <property type="component" value="Unassembled WGS sequence"/>
</dbReference>
<proteinExistence type="predicted"/>
<protein>
    <recommendedName>
        <fullName evidence="7">AA1-like domain-containing protein</fullName>
    </recommendedName>
</protein>
<evidence type="ECO:0000256" key="4">
    <source>
        <dbReference type="ARBA" id="ARBA00023157"/>
    </source>
</evidence>
<comment type="caution">
    <text evidence="8">The sequence shown here is derived from an EMBL/GenBank/DDBJ whole genome shotgun (WGS) entry which is preliminary data.</text>
</comment>
<reference evidence="8 9" key="1">
    <citation type="submission" date="2016-07" db="EMBL/GenBank/DDBJ databases">
        <title>Pervasive Adenine N6-methylation of Active Genes in Fungi.</title>
        <authorList>
            <consortium name="DOE Joint Genome Institute"/>
            <person name="Mondo S.J."/>
            <person name="Dannebaum R.O."/>
            <person name="Kuo R.C."/>
            <person name="Labutti K."/>
            <person name="Haridas S."/>
            <person name="Kuo A."/>
            <person name="Salamov A."/>
            <person name="Ahrendt S.R."/>
            <person name="Lipzen A."/>
            <person name="Sullivan W."/>
            <person name="Andreopoulos W.B."/>
            <person name="Clum A."/>
            <person name="Lindquist E."/>
            <person name="Daum C."/>
            <person name="Ramamoorthy G.K."/>
            <person name="Gryganskyi A."/>
            <person name="Culley D."/>
            <person name="Magnuson J.K."/>
            <person name="James T.Y."/>
            <person name="O'Malley M.A."/>
            <person name="Stajich J.E."/>
            <person name="Spatafora J.W."/>
            <person name="Visel A."/>
            <person name="Grigoriev I.V."/>
        </authorList>
    </citation>
    <scope>NUCLEOTIDE SEQUENCE [LARGE SCALE GENOMIC DNA]</scope>
    <source>
        <strain evidence="8 9">CBS 115471</strain>
    </source>
</reference>
<dbReference type="OrthoDB" id="3672834at2759"/>
<evidence type="ECO:0000256" key="2">
    <source>
        <dbReference type="ARBA" id="ARBA00022525"/>
    </source>
</evidence>